<dbReference type="RefSeq" id="WP_174905315.1">
    <property type="nucleotide sequence ID" value="NZ_PTIS01000021.1"/>
</dbReference>
<keyword evidence="1" id="KW-1133">Transmembrane helix</keyword>
<evidence type="ECO:0000313" key="3">
    <source>
        <dbReference type="Proteomes" id="UP000239863"/>
    </source>
</evidence>
<comment type="caution">
    <text evidence="2">The sequence shown here is derived from an EMBL/GenBank/DDBJ whole genome shotgun (WGS) entry which is preliminary data.</text>
</comment>
<feature type="transmembrane region" description="Helical" evidence="1">
    <location>
        <begin position="37"/>
        <end position="55"/>
    </location>
</feature>
<evidence type="ECO:0000313" key="2">
    <source>
        <dbReference type="EMBL" id="PPK44971.1"/>
    </source>
</evidence>
<reference evidence="2 3" key="1">
    <citation type="submission" date="2018-02" db="EMBL/GenBank/DDBJ databases">
        <title>Genomic Encyclopedia of Archaeal and Bacterial Type Strains, Phase II (KMG-II): from individual species to whole genera.</title>
        <authorList>
            <person name="Goeker M."/>
        </authorList>
    </citation>
    <scope>NUCLEOTIDE SEQUENCE [LARGE SCALE GENOMIC DNA]</scope>
    <source>
        <strain evidence="2 3">DSM 15099</strain>
    </source>
</reference>
<accession>A0A2S6FUX3</accession>
<keyword evidence="1" id="KW-0472">Membrane</keyword>
<evidence type="ECO:0000256" key="1">
    <source>
        <dbReference type="SAM" id="Phobius"/>
    </source>
</evidence>
<protein>
    <submittedName>
        <fullName evidence="2">Uncharacterized protein</fullName>
    </submittedName>
</protein>
<dbReference type="EMBL" id="PTIS01000021">
    <property type="protein sequence ID" value="PPK44971.1"/>
    <property type="molecule type" value="Genomic_DNA"/>
</dbReference>
<gene>
    <name evidence="2" type="ORF">BD821_12117</name>
</gene>
<dbReference type="Proteomes" id="UP000239863">
    <property type="component" value="Unassembled WGS sequence"/>
</dbReference>
<name>A0A2S6FUX3_9CLOT</name>
<proteinExistence type="predicted"/>
<keyword evidence="1" id="KW-0812">Transmembrane</keyword>
<dbReference type="AlphaFoldDB" id="A0A2S6FUX3"/>
<sequence length="108" mass="11460">MAWNYAELSKAAKAAGGPEKLIEALIDAGKSAGRKEMLPVVGITLAVGALATIGIQKLIKIFSKGKALPQSEIEAIKAELIQGIKDYDAAHEDIEEHTENVISSDENC</sequence>
<organism evidence="2 3">
    <name type="scientific">Clostridium algidicarnis DSM 15099</name>
    <dbReference type="NCBI Taxonomy" id="1121295"/>
    <lineage>
        <taxon>Bacteria</taxon>
        <taxon>Bacillati</taxon>
        <taxon>Bacillota</taxon>
        <taxon>Clostridia</taxon>
        <taxon>Eubacteriales</taxon>
        <taxon>Clostridiaceae</taxon>
        <taxon>Clostridium</taxon>
    </lineage>
</organism>